<dbReference type="EMBL" id="VRKQ01000016">
    <property type="protein sequence ID" value="TXG35623.1"/>
    <property type="molecule type" value="Genomic_DNA"/>
</dbReference>
<dbReference type="AlphaFoldDB" id="A0A5C7GF80"/>
<evidence type="ECO:0008006" key="3">
    <source>
        <dbReference type="Google" id="ProtNLM"/>
    </source>
</evidence>
<dbReference type="Proteomes" id="UP000321080">
    <property type="component" value="Unassembled WGS sequence"/>
</dbReference>
<keyword evidence="2" id="KW-1185">Reference proteome</keyword>
<evidence type="ECO:0000313" key="1">
    <source>
        <dbReference type="EMBL" id="TXG35623.1"/>
    </source>
</evidence>
<gene>
    <name evidence="1" type="ORF">FUA22_14045</name>
</gene>
<protein>
    <recommendedName>
        <fullName evidence="3">Leucine-rich repeat domain-containing protein</fullName>
    </recommendedName>
</protein>
<dbReference type="InterPro" id="IPR032675">
    <property type="entry name" value="LRR_dom_sf"/>
</dbReference>
<reference evidence="1 2" key="1">
    <citation type="submission" date="2019-08" db="EMBL/GenBank/DDBJ databases">
        <title>Seonamhaeicola sediminis sp. nov., isolated from marine sediment.</title>
        <authorList>
            <person name="Cao W.R."/>
        </authorList>
    </citation>
    <scope>NUCLEOTIDE SEQUENCE [LARGE SCALE GENOMIC DNA]</scope>
    <source>
        <strain evidence="1 2">1505</strain>
    </source>
</reference>
<proteinExistence type="predicted"/>
<dbReference type="SUPFAM" id="SSF52058">
    <property type="entry name" value="L domain-like"/>
    <property type="match status" value="1"/>
</dbReference>
<accession>A0A5C7GF80</accession>
<organism evidence="1 2">
    <name type="scientific">Seonamhaeicola maritimus</name>
    <dbReference type="NCBI Taxonomy" id="2591822"/>
    <lineage>
        <taxon>Bacteria</taxon>
        <taxon>Pseudomonadati</taxon>
        <taxon>Bacteroidota</taxon>
        <taxon>Flavobacteriia</taxon>
        <taxon>Flavobacteriales</taxon>
        <taxon>Flavobacteriaceae</taxon>
    </lineage>
</organism>
<name>A0A5C7GF80_9FLAO</name>
<dbReference type="Gene3D" id="3.80.10.10">
    <property type="entry name" value="Ribonuclease Inhibitor"/>
    <property type="match status" value="1"/>
</dbReference>
<evidence type="ECO:0000313" key="2">
    <source>
        <dbReference type="Proteomes" id="UP000321080"/>
    </source>
</evidence>
<dbReference type="RefSeq" id="WP_170309932.1">
    <property type="nucleotide sequence ID" value="NZ_VRKQ01000016.1"/>
</dbReference>
<sequence>MTKAQIKYGPWNIKNGFIPPKVSITYFENYRHSDKLSLFITQTNLTSYQQKKNIEIWCKKLPYLHEIKFLWLPSKVNQKIFDSICQMTNLEGVWIKWSGIKNLDNLIKLDKLKHLKLGSSSQVESIEILGKMTKLETLELEQLNKVSDFSVISRLKQLEGLGIDGSMWTAQKIDTLEPLRSLKKLKYFTMTNSRVKDKSFDPLLDLTNLIRFNCSWNYPESEFEKLKSLPKLKHGNVETSWKKLKAKFGIK</sequence>
<comment type="caution">
    <text evidence="1">The sequence shown here is derived from an EMBL/GenBank/DDBJ whole genome shotgun (WGS) entry which is preliminary data.</text>
</comment>